<evidence type="ECO:0000313" key="1">
    <source>
        <dbReference type="EMBL" id="JAE16156.1"/>
    </source>
</evidence>
<dbReference type="EMBL" id="GBRH01181740">
    <property type="protein sequence ID" value="JAE16156.1"/>
    <property type="molecule type" value="Transcribed_RNA"/>
</dbReference>
<dbReference type="AlphaFoldDB" id="A0A0A9G0V1"/>
<protein>
    <submittedName>
        <fullName evidence="1">Uncharacterized protein</fullName>
    </submittedName>
</protein>
<sequence length="51" mass="5375">MASRNDCVNPARMGPVMVLAPSCLGLVRSSTNFVKASKPDLNSGRKLLKGS</sequence>
<proteinExistence type="predicted"/>
<accession>A0A0A9G0V1</accession>
<name>A0A0A9G0V1_ARUDO</name>
<organism evidence="1">
    <name type="scientific">Arundo donax</name>
    <name type="common">Giant reed</name>
    <name type="synonym">Donax arundinaceus</name>
    <dbReference type="NCBI Taxonomy" id="35708"/>
    <lineage>
        <taxon>Eukaryota</taxon>
        <taxon>Viridiplantae</taxon>
        <taxon>Streptophyta</taxon>
        <taxon>Embryophyta</taxon>
        <taxon>Tracheophyta</taxon>
        <taxon>Spermatophyta</taxon>
        <taxon>Magnoliopsida</taxon>
        <taxon>Liliopsida</taxon>
        <taxon>Poales</taxon>
        <taxon>Poaceae</taxon>
        <taxon>PACMAD clade</taxon>
        <taxon>Arundinoideae</taxon>
        <taxon>Arundineae</taxon>
        <taxon>Arundo</taxon>
    </lineage>
</organism>
<reference evidence="1" key="1">
    <citation type="submission" date="2014-09" db="EMBL/GenBank/DDBJ databases">
        <authorList>
            <person name="Magalhaes I.L.F."/>
            <person name="Oliveira U."/>
            <person name="Santos F.R."/>
            <person name="Vidigal T.H.D.A."/>
            <person name="Brescovit A.D."/>
            <person name="Santos A.J."/>
        </authorList>
    </citation>
    <scope>NUCLEOTIDE SEQUENCE</scope>
    <source>
        <tissue evidence="1">Shoot tissue taken approximately 20 cm above the soil surface</tissue>
    </source>
</reference>
<reference evidence="1" key="2">
    <citation type="journal article" date="2015" name="Data Brief">
        <title>Shoot transcriptome of the giant reed, Arundo donax.</title>
        <authorList>
            <person name="Barrero R.A."/>
            <person name="Guerrero F.D."/>
            <person name="Moolhuijzen P."/>
            <person name="Goolsby J.A."/>
            <person name="Tidwell J."/>
            <person name="Bellgard S.E."/>
            <person name="Bellgard M.I."/>
        </authorList>
    </citation>
    <scope>NUCLEOTIDE SEQUENCE</scope>
    <source>
        <tissue evidence="1">Shoot tissue taken approximately 20 cm above the soil surface</tissue>
    </source>
</reference>